<protein>
    <submittedName>
        <fullName evidence="1">Uncharacterized protein</fullName>
    </submittedName>
</protein>
<proteinExistence type="predicted"/>
<dbReference type="STRING" id="945553.A0A0D2PGZ4"/>
<dbReference type="OrthoDB" id="1897642at2759"/>
<organism evidence="1 2">
    <name type="scientific">Hypholoma sublateritium (strain FD-334 SS-4)</name>
    <dbReference type="NCBI Taxonomy" id="945553"/>
    <lineage>
        <taxon>Eukaryota</taxon>
        <taxon>Fungi</taxon>
        <taxon>Dikarya</taxon>
        <taxon>Basidiomycota</taxon>
        <taxon>Agaricomycotina</taxon>
        <taxon>Agaricomycetes</taxon>
        <taxon>Agaricomycetidae</taxon>
        <taxon>Agaricales</taxon>
        <taxon>Agaricineae</taxon>
        <taxon>Strophariaceae</taxon>
        <taxon>Hypholoma</taxon>
    </lineage>
</organism>
<dbReference type="EMBL" id="KN817518">
    <property type="protein sequence ID" value="KJA30104.1"/>
    <property type="molecule type" value="Genomic_DNA"/>
</dbReference>
<keyword evidence="2" id="KW-1185">Reference proteome</keyword>
<feature type="non-terminal residue" evidence="1">
    <location>
        <position position="1"/>
    </location>
</feature>
<dbReference type="OMA" id="REAPIVH"/>
<dbReference type="Proteomes" id="UP000054270">
    <property type="component" value="Unassembled WGS sequence"/>
</dbReference>
<dbReference type="InterPro" id="IPR036322">
    <property type="entry name" value="WD40_repeat_dom_sf"/>
</dbReference>
<dbReference type="AlphaFoldDB" id="A0A0D2PGZ4"/>
<evidence type="ECO:0000313" key="2">
    <source>
        <dbReference type="Proteomes" id="UP000054270"/>
    </source>
</evidence>
<dbReference type="SUPFAM" id="SSF50978">
    <property type="entry name" value="WD40 repeat-like"/>
    <property type="match status" value="1"/>
</dbReference>
<gene>
    <name evidence="1" type="ORF">HYPSUDRAFT_127072</name>
</gene>
<reference evidence="2" key="1">
    <citation type="submission" date="2014-04" db="EMBL/GenBank/DDBJ databases">
        <title>Evolutionary Origins and Diversification of the Mycorrhizal Mutualists.</title>
        <authorList>
            <consortium name="DOE Joint Genome Institute"/>
            <consortium name="Mycorrhizal Genomics Consortium"/>
            <person name="Kohler A."/>
            <person name="Kuo A."/>
            <person name="Nagy L.G."/>
            <person name="Floudas D."/>
            <person name="Copeland A."/>
            <person name="Barry K.W."/>
            <person name="Cichocki N."/>
            <person name="Veneault-Fourrey C."/>
            <person name="LaButti K."/>
            <person name="Lindquist E.A."/>
            <person name="Lipzen A."/>
            <person name="Lundell T."/>
            <person name="Morin E."/>
            <person name="Murat C."/>
            <person name="Riley R."/>
            <person name="Ohm R."/>
            <person name="Sun H."/>
            <person name="Tunlid A."/>
            <person name="Henrissat B."/>
            <person name="Grigoriev I.V."/>
            <person name="Hibbett D.S."/>
            <person name="Martin F."/>
        </authorList>
    </citation>
    <scope>NUCLEOTIDE SEQUENCE [LARGE SCALE GENOMIC DNA]</scope>
    <source>
        <strain evidence="2">FD-334 SS-4</strain>
    </source>
</reference>
<dbReference type="Gene3D" id="2.130.10.10">
    <property type="entry name" value="YVTN repeat-like/Quinoprotein amine dehydrogenase"/>
    <property type="match status" value="1"/>
</dbReference>
<dbReference type="InterPro" id="IPR015943">
    <property type="entry name" value="WD40/YVTN_repeat-like_dom_sf"/>
</dbReference>
<evidence type="ECO:0000313" key="1">
    <source>
        <dbReference type="EMBL" id="KJA30104.1"/>
    </source>
</evidence>
<sequence>LDSQIQLFDIRKQRGFDRTPDCNFGARCGGSRPIRSMSRGDCEYSLFAKGFADGVVRIWDYRNSKQPVVTRAHQNMGAVAHTIFTGSGNILCYNGDSLTFVDSREGVE</sequence>
<accession>A0A0D2PGZ4</accession>
<name>A0A0D2PGZ4_HYPSF</name>